<dbReference type="Gene3D" id="1.10.840.10">
    <property type="entry name" value="Ras guanine-nucleotide exchange factors catalytic domain"/>
    <property type="match status" value="1"/>
</dbReference>
<protein>
    <submittedName>
        <fullName evidence="2">Uncharacterized protein</fullName>
    </submittedName>
</protein>
<feature type="compositionally biased region" description="Basic and acidic residues" evidence="1">
    <location>
        <begin position="149"/>
        <end position="214"/>
    </location>
</feature>
<dbReference type="GO" id="GO:0005886">
    <property type="term" value="C:plasma membrane"/>
    <property type="evidence" value="ECO:0007669"/>
    <property type="project" value="TreeGrafter"/>
</dbReference>
<comment type="caution">
    <text evidence="2">The sequence shown here is derived from an EMBL/GenBank/DDBJ whole genome shotgun (WGS) entry which is preliminary data.</text>
</comment>
<proteinExistence type="predicted"/>
<accession>A0AAW0NY47</accession>
<dbReference type="PANTHER" id="PTHR23113">
    <property type="entry name" value="GUANINE NUCLEOTIDE EXCHANGE FACTOR"/>
    <property type="match status" value="1"/>
</dbReference>
<feature type="region of interest" description="Disordered" evidence="1">
    <location>
        <begin position="128"/>
        <end position="231"/>
    </location>
</feature>
<sequence length="231" mass="27164">MAQQLTHIELERLSYVEPEEFVEVFMSRRARDSGQPEKQKQRAQAVNFFIDVAQECFNIGNFTPSWPSSEDLAADLLRPTHLSLQGEKALSGMSMAPVSRLRRTWSRVNTDKFNILEVSLYSMCAVTRERREEGGEEEEICDRRRGRRGREEGKRRDETGGEEREKERDEERHEKEREGEQRRKGERGREEEAGEEKGKEGEEEERGGREKREGEEDMRQEERKRAGERDE</sequence>
<dbReference type="InterPro" id="IPR008937">
    <property type="entry name" value="Ras-like_GEF"/>
</dbReference>
<dbReference type="SUPFAM" id="SSF48366">
    <property type="entry name" value="Ras GEF"/>
    <property type="match status" value="1"/>
</dbReference>
<dbReference type="PANTHER" id="PTHR23113:SF186">
    <property type="entry name" value="RAS-GEF DOMAIN-CONTAINING FAMILY MEMBER 1C"/>
    <property type="match status" value="1"/>
</dbReference>
<dbReference type="EMBL" id="JBBPFD010000009">
    <property type="protein sequence ID" value="KAK7912740.1"/>
    <property type="molecule type" value="Genomic_DNA"/>
</dbReference>
<evidence type="ECO:0000313" key="3">
    <source>
        <dbReference type="Proteomes" id="UP001460270"/>
    </source>
</evidence>
<dbReference type="GO" id="GO:0007265">
    <property type="term" value="P:Ras protein signal transduction"/>
    <property type="evidence" value="ECO:0007669"/>
    <property type="project" value="TreeGrafter"/>
</dbReference>
<name>A0AAW0NY47_9GOBI</name>
<dbReference type="GO" id="GO:0005085">
    <property type="term" value="F:guanyl-nucleotide exchange factor activity"/>
    <property type="evidence" value="ECO:0007669"/>
    <property type="project" value="InterPro"/>
</dbReference>
<dbReference type="AlphaFoldDB" id="A0AAW0NY47"/>
<feature type="compositionally biased region" description="Basic and acidic residues" evidence="1">
    <location>
        <begin position="220"/>
        <end position="231"/>
    </location>
</feature>
<dbReference type="InterPro" id="IPR023578">
    <property type="entry name" value="Ras_GEF_dom_sf"/>
</dbReference>
<dbReference type="InterPro" id="IPR036964">
    <property type="entry name" value="RASGEF_cat_dom_sf"/>
</dbReference>
<dbReference type="Proteomes" id="UP001460270">
    <property type="component" value="Unassembled WGS sequence"/>
</dbReference>
<evidence type="ECO:0000256" key="1">
    <source>
        <dbReference type="SAM" id="MobiDB-lite"/>
    </source>
</evidence>
<organism evidence="2 3">
    <name type="scientific">Mugilogobius chulae</name>
    <name type="common">yellowstripe goby</name>
    <dbReference type="NCBI Taxonomy" id="88201"/>
    <lineage>
        <taxon>Eukaryota</taxon>
        <taxon>Metazoa</taxon>
        <taxon>Chordata</taxon>
        <taxon>Craniata</taxon>
        <taxon>Vertebrata</taxon>
        <taxon>Euteleostomi</taxon>
        <taxon>Actinopterygii</taxon>
        <taxon>Neopterygii</taxon>
        <taxon>Teleostei</taxon>
        <taxon>Neoteleostei</taxon>
        <taxon>Acanthomorphata</taxon>
        <taxon>Gobiaria</taxon>
        <taxon>Gobiiformes</taxon>
        <taxon>Gobioidei</taxon>
        <taxon>Gobiidae</taxon>
        <taxon>Gobionellinae</taxon>
        <taxon>Mugilogobius</taxon>
    </lineage>
</organism>
<gene>
    <name evidence="2" type="ORF">WMY93_012951</name>
</gene>
<keyword evidence="3" id="KW-1185">Reference proteome</keyword>
<evidence type="ECO:0000313" key="2">
    <source>
        <dbReference type="EMBL" id="KAK7912740.1"/>
    </source>
</evidence>
<reference evidence="3" key="1">
    <citation type="submission" date="2024-04" db="EMBL/GenBank/DDBJ databases">
        <title>Salinicola lusitanus LLJ914,a marine bacterium isolated from the Okinawa Trough.</title>
        <authorList>
            <person name="Li J."/>
        </authorList>
    </citation>
    <scope>NUCLEOTIDE SEQUENCE [LARGE SCALE GENOMIC DNA]</scope>
</reference>